<protein>
    <submittedName>
        <fullName evidence="1">Uncharacterized protein</fullName>
    </submittedName>
</protein>
<reference evidence="1" key="1">
    <citation type="submission" date="2012-11" db="EMBL/GenBank/DDBJ databases">
        <title>Permanent draft genomes of Rhodopirellula europaea strain SH398 and 6C.</title>
        <authorList>
            <person name="Richter M."/>
            <person name="Richter-Heitmann T."/>
            <person name="Frank C."/>
            <person name="Harder J."/>
            <person name="Glockner F.O."/>
        </authorList>
    </citation>
    <scope>NUCLEOTIDE SEQUENCE</scope>
    <source>
        <strain evidence="1">6C</strain>
    </source>
</reference>
<dbReference type="PATRIC" id="fig|1263867.3.peg.5038"/>
<comment type="caution">
    <text evidence="1">The sequence shown here is derived from an EMBL/GenBank/DDBJ whole genome shotgun (WGS) entry which is preliminary data.</text>
</comment>
<sequence length="57" mass="6087">MQPVSLVSKRVSPPVQTEHGGEMLIQAMVLGSPIISLVEQRVAFGLTLATRDDGLGR</sequence>
<dbReference type="Proteomes" id="UP000011529">
    <property type="component" value="Unassembled WGS sequence"/>
</dbReference>
<proteinExistence type="predicted"/>
<gene>
    <name evidence="1" type="ORF">RE6C_04696</name>
</gene>
<reference evidence="1" key="2">
    <citation type="journal article" date="2013" name="Mar. Genomics">
        <title>Expression of sulfatases in Rhodopirellula baltica and the diversity of sulfatases in the genus Rhodopirellula.</title>
        <authorList>
            <person name="Wegner C.E."/>
            <person name="Richter-Heitmann T."/>
            <person name="Klindworth A."/>
            <person name="Klockow C."/>
            <person name="Richter M."/>
            <person name="Achstetter T."/>
            <person name="Glockner F.O."/>
            <person name="Harder J."/>
        </authorList>
    </citation>
    <scope>NUCLEOTIDE SEQUENCE [LARGE SCALE GENOMIC DNA]</scope>
    <source>
        <strain evidence="1">6C</strain>
    </source>
</reference>
<evidence type="ECO:0000313" key="2">
    <source>
        <dbReference type="Proteomes" id="UP000011529"/>
    </source>
</evidence>
<dbReference type="EMBL" id="ANMO01000216">
    <property type="protein sequence ID" value="EMB14274.1"/>
    <property type="molecule type" value="Genomic_DNA"/>
</dbReference>
<name>M2AW96_9BACT</name>
<dbReference type="AlphaFoldDB" id="M2AW96"/>
<evidence type="ECO:0000313" key="1">
    <source>
        <dbReference type="EMBL" id="EMB14274.1"/>
    </source>
</evidence>
<keyword evidence="2" id="KW-1185">Reference proteome</keyword>
<accession>M2AW96</accession>
<organism evidence="1 2">
    <name type="scientific">Rhodopirellula europaea 6C</name>
    <dbReference type="NCBI Taxonomy" id="1263867"/>
    <lineage>
        <taxon>Bacteria</taxon>
        <taxon>Pseudomonadati</taxon>
        <taxon>Planctomycetota</taxon>
        <taxon>Planctomycetia</taxon>
        <taxon>Pirellulales</taxon>
        <taxon>Pirellulaceae</taxon>
        <taxon>Rhodopirellula</taxon>
    </lineage>
</organism>